<feature type="signal peptide" evidence="1">
    <location>
        <begin position="1"/>
        <end position="17"/>
    </location>
</feature>
<proteinExistence type="evidence at transcript level"/>
<protein>
    <submittedName>
        <fullName evidence="2">Putative secreted protein</fullName>
    </submittedName>
</protein>
<accession>A0A0C9SEJ2</accession>
<evidence type="ECO:0000256" key="1">
    <source>
        <dbReference type="SAM" id="SignalP"/>
    </source>
</evidence>
<reference evidence="2" key="1">
    <citation type="journal article" date="2015" name="PLoS ONE">
        <title>An Insight into the Sialome of the Lone Star Tick, Amblyomma americanum, with a Glimpse on Its Time Dependent Gene Expression.</title>
        <authorList>
            <person name="Karim S."/>
            <person name="Ribeiro J.M."/>
        </authorList>
    </citation>
    <scope>NUCLEOTIDE SEQUENCE</scope>
    <source>
        <tissue evidence="2">Salivary gland</tissue>
    </source>
</reference>
<organism evidence="2">
    <name type="scientific">Amblyomma americanum</name>
    <name type="common">Lone star tick</name>
    <dbReference type="NCBI Taxonomy" id="6943"/>
    <lineage>
        <taxon>Eukaryota</taxon>
        <taxon>Metazoa</taxon>
        <taxon>Ecdysozoa</taxon>
        <taxon>Arthropoda</taxon>
        <taxon>Chelicerata</taxon>
        <taxon>Arachnida</taxon>
        <taxon>Acari</taxon>
        <taxon>Parasitiformes</taxon>
        <taxon>Ixodida</taxon>
        <taxon>Ixodoidea</taxon>
        <taxon>Ixodidae</taxon>
        <taxon>Amblyomminae</taxon>
        <taxon>Amblyomma</taxon>
    </lineage>
</organism>
<feature type="non-terminal residue" evidence="2">
    <location>
        <position position="1"/>
    </location>
</feature>
<dbReference type="EMBL" id="GBZX01001197">
    <property type="protein sequence ID" value="JAG91543.1"/>
    <property type="molecule type" value="mRNA"/>
</dbReference>
<evidence type="ECO:0000313" key="2">
    <source>
        <dbReference type="EMBL" id="JAG91543.1"/>
    </source>
</evidence>
<feature type="chain" id="PRO_5002203084" evidence="1">
    <location>
        <begin position="18"/>
        <end position="82"/>
    </location>
</feature>
<keyword evidence="1" id="KW-0732">Signal</keyword>
<name>A0A0C9SEJ2_AMBAM</name>
<sequence length="82" mass="9185">VILFGCIFFAFIHPLQGCKRCCGVCTMPGCPKGPPRHGYRHTTFYVPMDNECKKITFPGVCKGKYYTSSDECQSCCPSHLNK</sequence>
<dbReference type="AlphaFoldDB" id="A0A0C9SEJ2"/>